<proteinExistence type="predicted"/>
<keyword evidence="3" id="KW-1185">Reference proteome</keyword>
<dbReference type="KEGG" id="slau:SLA_5809"/>
<organism evidence="2 3">
    <name type="scientific">Streptomyces laurentii</name>
    <dbReference type="NCBI Taxonomy" id="39478"/>
    <lineage>
        <taxon>Bacteria</taxon>
        <taxon>Bacillati</taxon>
        <taxon>Actinomycetota</taxon>
        <taxon>Actinomycetes</taxon>
        <taxon>Kitasatosporales</taxon>
        <taxon>Streptomycetaceae</taxon>
        <taxon>Streptomyces</taxon>
    </lineage>
</organism>
<evidence type="ECO:0000313" key="2">
    <source>
        <dbReference type="EMBL" id="BAU86678.1"/>
    </source>
</evidence>
<reference evidence="2 3" key="1">
    <citation type="journal article" date="2016" name="Genome Announc.">
        <title>Complete Genome Sequence of Thiostrepton-Producing Streptomyces laurentii ATCC 31255.</title>
        <authorList>
            <person name="Doi K."/>
            <person name="Fujino Y."/>
            <person name="Nagayoshi Y."/>
            <person name="Ohshima T."/>
            <person name="Ogata S."/>
        </authorList>
    </citation>
    <scope>NUCLEOTIDE SEQUENCE [LARGE SCALE GENOMIC DNA]</scope>
    <source>
        <strain evidence="2 3">ATCC 31255</strain>
    </source>
</reference>
<accession>A0A169P748</accession>
<evidence type="ECO:0000256" key="1">
    <source>
        <dbReference type="SAM" id="MobiDB-lite"/>
    </source>
</evidence>
<name>A0A169P748_STRLU</name>
<dbReference type="Proteomes" id="UP000217676">
    <property type="component" value="Chromosome"/>
</dbReference>
<evidence type="ECO:0000313" key="3">
    <source>
        <dbReference type="Proteomes" id="UP000217676"/>
    </source>
</evidence>
<gene>
    <name evidence="2" type="ORF">SLA_5809</name>
</gene>
<dbReference type="AlphaFoldDB" id="A0A169P748"/>
<protein>
    <submittedName>
        <fullName evidence="2">Uncharacterized protein</fullName>
    </submittedName>
</protein>
<dbReference type="EMBL" id="AP017424">
    <property type="protein sequence ID" value="BAU86678.1"/>
    <property type="molecule type" value="Genomic_DNA"/>
</dbReference>
<feature type="region of interest" description="Disordered" evidence="1">
    <location>
        <begin position="83"/>
        <end position="112"/>
    </location>
</feature>
<sequence length="112" mass="12187">MRGARSPPFTVVAKRVERLSENPPLTHEFDHLVSHVHLAAFGPRRSAPVGTGRSNRSRPVIVVRTFTGTGALPATTCAGSVGVRGWNGNRGREPRRVDSGPWNAKTERHEEG</sequence>